<evidence type="ECO:0000256" key="4">
    <source>
        <dbReference type="ARBA" id="ARBA00023136"/>
    </source>
</evidence>
<dbReference type="Pfam" id="PF04893">
    <property type="entry name" value="Yip1"/>
    <property type="match status" value="1"/>
</dbReference>
<reference evidence="7 8" key="1">
    <citation type="submission" date="2019-03" db="EMBL/GenBank/DDBJ databases">
        <title>Rhodobacteraceae bacterium SM1902, a new member of the family Rhodobacteraceae isolated from Yantai.</title>
        <authorList>
            <person name="Sun Y."/>
        </authorList>
    </citation>
    <scope>NUCLEOTIDE SEQUENCE [LARGE SCALE GENOMIC DNA]</scope>
    <source>
        <strain evidence="7 8">SM1902</strain>
    </source>
</reference>
<sequence>MTIEPLDFTPRGLLAAALATLRRPRDGAARVLNAQLPTAILWTMLAAVVAASVALGQGTLILATGGAALGNPYLANPLVMFLIQIGLLVVMVYAIHFIGRLMGGQGVFEDTLAVVVWLQFVMACLQVVQTIALFVLPPVADVIGIVGLVVFIWLLTHFIATVHGFKSLGLVFGMILVSAFGITFAMSLILTMMGVVAPGDFNV</sequence>
<evidence type="ECO:0000313" key="8">
    <source>
        <dbReference type="Proteomes" id="UP000294562"/>
    </source>
</evidence>
<dbReference type="EMBL" id="SMZO01000010">
    <property type="protein sequence ID" value="TDL89418.1"/>
    <property type="molecule type" value="Genomic_DNA"/>
</dbReference>
<feature type="transmembrane region" description="Helical" evidence="5">
    <location>
        <begin position="78"/>
        <end position="99"/>
    </location>
</feature>
<feature type="domain" description="Yip1" evidence="6">
    <location>
        <begin position="19"/>
        <end position="185"/>
    </location>
</feature>
<dbReference type="RefSeq" id="WP_133341992.1">
    <property type="nucleotide sequence ID" value="NZ_SMZO01000010.1"/>
</dbReference>
<accession>A0A4R6B2L4</accession>
<evidence type="ECO:0000313" key="7">
    <source>
        <dbReference type="EMBL" id="TDL89418.1"/>
    </source>
</evidence>
<comment type="caution">
    <text evidence="7">The sequence shown here is derived from an EMBL/GenBank/DDBJ whole genome shotgun (WGS) entry which is preliminary data.</text>
</comment>
<evidence type="ECO:0000256" key="2">
    <source>
        <dbReference type="ARBA" id="ARBA00022692"/>
    </source>
</evidence>
<protein>
    <submittedName>
        <fullName evidence="7">YIP1 family protein</fullName>
    </submittedName>
</protein>
<feature type="transmembrane region" description="Helical" evidence="5">
    <location>
        <begin position="111"/>
        <end position="136"/>
    </location>
</feature>
<organism evidence="7 8">
    <name type="scientific">Meridianimarinicoccus aquatilis</name>
    <dbReference type="NCBI Taxonomy" id="2552766"/>
    <lineage>
        <taxon>Bacteria</taxon>
        <taxon>Pseudomonadati</taxon>
        <taxon>Pseudomonadota</taxon>
        <taxon>Alphaproteobacteria</taxon>
        <taxon>Rhodobacterales</taxon>
        <taxon>Paracoccaceae</taxon>
        <taxon>Meridianimarinicoccus</taxon>
    </lineage>
</organism>
<evidence type="ECO:0000256" key="5">
    <source>
        <dbReference type="SAM" id="Phobius"/>
    </source>
</evidence>
<proteinExistence type="predicted"/>
<keyword evidence="3 5" id="KW-1133">Transmembrane helix</keyword>
<feature type="transmembrane region" description="Helical" evidence="5">
    <location>
        <begin position="39"/>
        <end position="66"/>
    </location>
</feature>
<dbReference type="Proteomes" id="UP000294562">
    <property type="component" value="Unassembled WGS sequence"/>
</dbReference>
<feature type="transmembrane region" description="Helical" evidence="5">
    <location>
        <begin position="169"/>
        <end position="197"/>
    </location>
</feature>
<dbReference type="InterPro" id="IPR006977">
    <property type="entry name" value="Yip1_dom"/>
</dbReference>
<feature type="transmembrane region" description="Helical" evidence="5">
    <location>
        <begin position="142"/>
        <end position="162"/>
    </location>
</feature>
<dbReference type="OrthoDB" id="7688451at2"/>
<comment type="subcellular location">
    <subcellularLocation>
        <location evidence="1">Membrane</location>
        <topology evidence="1">Multi-pass membrane protein</topology>
    </subcellularLocation>
</comment>
<keyword evidence="4 5" id="KW-0472">Membrane</keyword>
<evidence type="ECO:0000256" key="3">
    <source>
        <dbReference type="ARBA" id="ARBA00022989"/>
    </source>
</evidence>
<dbReference type="AlphaFoldDB" id="A0A4R6B2L4"/>
<evidence type="ECO:0000256" key="1">
    <source>
        <dbReference type="ARBA" id="ARBA00004141"/>
    </source>
</evidence>
<name>A0A4R6B2L4_9RHOB</name>
<keyword evidence="2 5" id="KW-0812">Transmembrane</keyword>
<gene>
    <name evidence="7" type="ORF">E2L05_05975</name>
</gene>
<evidence type="ECO:0000259" key="6">
    <source>
        <dbReference type="Pfam" id="PF04893"/>
    </source>
</evidence>
<dbReference type="GO" id="GO:0016020">
    <property type="term" value="C:membrane"/>
    <property type="evidence" value="ECO:0007669"/>
    <property type="project" value="UniProtKB-SubCell"/>
</dbReference>
<keyword evidence="8" id="KW-1185">Reference proteome</keyword>